<proteinExistence type="predicted"/>
<sequence>MMRKVFCILVFLAIGCKSSFNKEKEKSFFAHDISSIVDLDATEAYPVIKKKRKFMDILKHYNPSEHTFVVSLKHGDRYRTDHLADRSELLKEEIFKEGVDTTGFKIKAFFDIDLMLKEPRLEKSRIMIVDNKTYSRLLEERGKPVLGEY</sequence>
<gene>
    <name evidence="1" type="ORF">NU09_2126</name>
</gene>
<dbReference type="AlphaFoldDB" id="A0A444W8Y7"/>
<evidence type="ECO:0000313" key="1">
    <source>
        <dbReference type="EMBL" id="RYJ42340.1"/>
    </source>
</evidence>
<evidence type="ECO:0008006" key="3">
    <source>
        <dbReference type="Google" id="ProtNLM"/>
    </source>
</evidence>
<comment type="caution">
    <text evidence="1">The sequence shown here is derived from an EMBL/GenBank/DDBJ whole genome shotgun (WGS) entry which is preliminary data.</text>
</comment>
<dbReference type="EMBL" id="JUIW01000007">
    <property type="protein sequence ID" value="RYJ42340.1"/>
    <property type="molecule type" value="Genomic_DNA"/>
</dbReference>
<dbReference type="Proteomes" id="UP000289775">
    <property type="component" value="Unassembled WGS sequence"/>
</dbReference>
<dbReference type="RefSeq" id="WP_129751254.1">
    <property type="nucleotide sequence ID" value="NZ_JUIW01000007.1"/>
</dbReference>
<evidence type="ECO:0000313" key="2">
    <source>
        <dbReference type="Proteomes" id="UP000289775"/>
    </source>
</evidence>
<organism evidence="1 2">
    <name type="scientific">Flavobacterium beibuense</name>
    <dbReference type="NCBI Taxonomy" id="657326"/>
    <lineage>
        <taxon>Bacteria</taxon>
        <taxon>Pseudomonadati</taxon>
        <taxon>Bacteroidota</taxon>
        <taxon>Flavobacteriia</taxon>
        <taxon>Flavobacteriales</taxon>
        <taxon>Flavobacteriaceae</taxon>
        <taxon>Flavobacterium</taxon>
    </lineage>
</organism>
<accession>A0A444W8Y7</accession>
<protein>
    <recommendedName>
        <fullName evidence="3">Lipoprotein</fullName>
    </recommendedName>
</protein>
<keyword evidence="2" id="KW-1185">Reference proteome</keyword>
<dbReference type="PROSITE" id="PS51257">
    <property type="entry name" value="PROKAR_LIPOPROTEIN"/>
    <property type="match status" value="1"/>
</dbReference>
<reference evidence="1 2" key="1">
    <citation type="submission" date="2014-12" db="EMBL/GenBank/DDBJ databases">
        <title>Genome sequence of Flavobacterium beibuense RSKm HC5.</title>
        <authorList>
            <person name="Kim J.F."/>
            <person name="Song J.Y."/>
            <person name="Kwak M.-J."/>
            <person name="Lee S.-W."/>
        </authorList>
    </citation>
    <scope>NUCLEOTIDE SEQUENCE [LARGE SCALE GENOMIC DNA]</scope>
    <source>
        <strain evidence="1 2">RSKm HC5</strain>
    </source>
</reference>
<name>A0A444W8Y7_9FLAO</name>